<name>A0A923NIG8_9FIRM</name>
<dbReference type="InterPro" id="IPR009693">
    <property type="entry name" value="Glucitol_operon_activator"/>
</dbReference>
<dbReference type="EMBL" id="JACRYT010000001">
    <property type="protein sequence ID" value="MBC6678495.1"/>
    <property type="molecule type" value="Genomic_DNA"/>
</dbReference>
<evidence type="ECO:0000313" key="3">
    <source>
        <dbReference type="Proteomes" id="UP000602647"/>
    </source>
</evidence>
<comment type="caution">
    <text evidence="2">The sequence shown here is derived from an EMBL/GenBank/DDBJ whole genome shotgun (WGS) entry which is preliminary data.</text>
</comment>
<proteinExistence type="predicted"/>
<dbReference type="Proteomes" id="UP000602647">
    <property type="component" value="Unassembled WGS sequence"/>
</dbReference>
<sequence length="127" mass="14233">MSTTTLSNLLIIVGVLWIIGGYFSYMQTIKTNRILHELGPLADRLYRGKNAGFMRTRRIIFAAASNDGEIVEARVLYTAVIFKPAKIGTFDALKGKNIFRLDPSSMGLEPVMEKALRNLIQDAKNRN</sequence>
<reference evidence="2" key="1">
    <citation type="submission" date="2020-08" db="EMBL/GenBank/DDBJ databases">
        <title>Genome public.</title>
        <authorList>
            <person name="Liu C."/>
            <person name="Sun Q."/>
        </authorList>
    </citation>
    <scope>NUCLEOTIDE SEQUENCE</scope>
    <source>
        <strain evidence="2">BX12</strain>
    </source>
</reference>
<evidence type="ECO:0000313" key="2">
    <source>
        <dbReference type="EMBL" id="MBC6678495.1"/>
    </source>
</evidence>
<keyword evidence="3" id="KW-1185">Reference proteome</keyword>
<accession>A0A923NIG8</accession>
<dbReference type="AlphaFoldDB" id="A0A923NIG8"/>
<dbReference type="RefSeq" id="WP_187301670.1">
    <property type="nucleotide sequence ID" value="NZ_CBCTON010000009.1"/>
</dbReference>
<keyword evidence="1" id="KW-0812">Transmembrane</keyword>
<gene>
    <name evidence="2" type="ORF">H9L42_01460</name>
</gene>
<protein>
    <submittedName>
        <fullName evidence="2">Uncharacterized protein</fullName>
    </submittedName>
</protein>
<organism evidence="2 3">
    <name type="scientific">Zhenpiania hominis</name>
    <dbReference type="NCBI Taxonomy" id="2763644"/>
    <lineage>
        <taxon>Bacteria</taxon>
        <taxon>Bacillati</taxon>
        <taxon>Bacillota</taxon>
        <taxon>Clostridia</taxon>
        <taxon>Peptostreptococcales</taxon>
        <taxon>Anaerovoracaceae</taxon>
        <taxon>Zhenpiania</taxon>
    </lineage>
</organism>
<dbReference type="Pfam" id="PF06923">
    <property type="entry name" value="GutM"/>
    <property type="match status" value="1"/>
</dbReference>
<feature type="transmembrane region" description="Helical" evidence="1">
    <location>
        <begin position="6"/>
        <end position="25"/>
    </location>
</feature>
<keyword evidence="1" id="KW-1133">Transmembrane helix</keyword>
<keyword evidence="1" id="KW-0472">Membrane</keyword>
<evidence type="ECO:0000256" key="1">
    <source>
        <dbReference type="SAM" id="Phobius"/>
    </source>
</evidence>